<evidence type="ECO:0000313" key="1">
    <source>
        <dbReference type="EMBL" id="GBB85092.1"/>
    </source>
</evidence>
<accession>A0A2Z6Q9B0</accession>
<dbReference type="AlphaFoldDB" id="A0A2Z6Q9B0"/>
<sequence>MYTDNQNKELEQVENLLVNFTIEDRDEVTELAEKCIFDSEYGDALVKHITDHGGYNWYPSDTIFILRNASAFADCIDYLPDWTGKT</sequence>
<comment type="caution">
    <text evidence="1">The sequence shown here is derived from an EMBL/GenBank/DDBJ whole genome shotgun (WGS) entry which is preliminary data.</text>
</comment>
<reference evidence="1 2" key="1">
    <citation type="submission" date="2017-11" db="EMBL/GenBank/DDBJ databases">
        <title>The genome of Rhizophagus clarus HR1 reveals common genetic basis of auxotrophy among arbuscular mycorrhizal fungi.</title>
        <authorList>
            <person name="Kobayashi Y."/>
        </authorList>
    </citation>
    <scope>NUCLEOTIDE SEQUENCE [LARGE SCALE GENOMIC DNA]</scope>
    <source>
        <strain evidence="1 2">HR1</strain>
    </source>
</reference>
<name>A0A2Z6Q9B0_9GLOM</name>
<dbReference type="Proteomes" id="UP000247702">
    <property type="component" value="Unassembled WGS sequence"/>
</dbReference>
<keyword evidence="2" id="KW-1185">Reference proteome</keyword>
<protein>
    <submittedName>
        <fullName evidence="1">Uncharacterized protein</fullName>
    </submittedName>
</protein>
<evidence type="ECO:0000313" key="2">
    <source>
        <dbReference type="Proteomes" id="UP000247702"/>
    </source>
</evidence>
<proteinExistence type="predicted"/>
<gene>
    <name evidence="1" type="ORF">RclHR1_11670006</name>
</gene>
<dbReference type="EMBL" id="BEXD01000188">
    <property type="protein sequence ID" value="GBB85092.1"/>
    <property type="molecule type" value="Genomic_DNA"/>
</dbReference>
<organism evidence="1 2">
    <name type="scientific">Rhizophagus clarus</name>
    <dbReference type="NCBI Taxonomy" id="94130"/>
    <lineage>
        <taxon>Eukaryota</taxon>
        <taxon>Fungi</taxon>
        <taxon>Fungi incertae sedis</taxon>
        <taxon>Mucoromycota</taxon>
        <taxon>Glomeromycotina</taxon>
        <taxon>Glomeromycetes</taxon>
        <taxon>Glomerales</taxon>
        <taxon>Glomeraceae</taxon>
        <taxon>Rhizophagus</taxon>
    </lineage>
</organism>